<evidence type="ECO:0000256" key="3">
    <source>
        <dbReference type="ARBA" id="ARBA00022679"/>
    </source>
</evidence>
<organism evidence="4 5">
    <name type="scientific">Rubroshorea leprosula</name>
    <dbReference type="NCBI Taxonomy" id="152421"/>
    <lineage>
        <taxon>Eukaryota</taxon>
        <taxon>Viridiplantae</taxon>
        <taxon>Streptophyta</taxon>
        <taxon>Embryophyta</taxon>
        <taxon>Tracheophyta</taxon>
        <taxon>Spermatophyta</taxon>
        <taxon>Magnoliopsida</taxon>
        <taxon>eudicotyledons</taxon>
        <taxon>Gunneridae</taxon>
        <taxon>Pentapetalae</taxon>
        <taxon>rosids</taxon>
        <taxon>malvids</taxon>
        <taxon>Malvales</taxon>
        <taxon>Dipterocarpaceae</taxon>
        <taxon>Rubroshorea</taxon>
    </lineage>
</organism>
<protein>
    <submittedName>
        <fullName evidence="4">Uncharacterized protein</fullName>
    </submittedName>
</protein>
<keyword evidence="3" id="KW-0808">Transferase</keyword>
<dbReference type="Pfam" id="PF00201">
    <property type="entry name" value="UDPGT"/>
    <property type="match status" value="1"/>
</dbReference>
<dbReference type="EMBL" id="BPVZ01000028">
    <property type="protein sequence ID" value="GKV08036.1"/>
    <property type="molecule type" value="Genomic_DNA"/>
</dbReference>
<evidence type="ECO:0000256" key="1">
    <source>
        <dbReference type="ARBA" id="ARBA00009995"/>
    </source>
</evidence>
<name>A0AAV5JAW7_9ROSI</name>
<dbReference type="Gene3D" id="3.40.50.2000">
    <property type="entry name" value="Glycogen Phosphorylase B"/>
    <property type="match status" value="2"/>
</dbReference>
<dbReference type="PANTHER" id="PTHR11926:SF1494">
    <property type="entry name" value="FLAVONOL 3-O-GLUCOSYLTRANSFERASE UGT76E12-RELATED"/>
    <property type="match status" value="1"/>
</dbReference>
<dbReference type="FunFam" id="3.40.50.2000:FF:000120">
    <property type="entry name" value="UDP-glycosyltransferase 76C1"/>
    <property type="match status" value="1"/>
</dbReference>
<dbReference type="GO" id="GO:0080044">
    <property type="term" value="F:quercetin 7-O-glucosyltransferase activity"/>
    <property type="evidence" value="ECO:0007669"/>
    <property type="project" value="TreeGrafter"/>
</dbReference>
<keyword evidence="5" id="KW-1185">Reference proteome</keyword>
<dbReference type="SUPFAM" id="SSF53756">
    <property type="entry name" value="UDP-Glycosyltransferase/glycogen phosphorylase"/>
    <property type="match status" value="1"/>
</dbReference>
<dbReference type="InterPro" id="IPR002213">
    <property type="entry name" value="UDP_glucos_trans"/>
</dbReference>
<evidence type="ECO:0000256" key="2">
    <source>
        <dbReference type="ARBA" id="ARBA00022676"/>
    </source>
</evidence>
<dbReference type="Proteomes" id="UP001054252">
    <property type="component" value="Unassembled WGS sequence"/>
</dbReference>
<evidence type="ECO:0000313" key="4">
    <source>
        <dbReference type="EMBL" id="GKV08036.1"/>
    </source>
</evidence>
<keyword evidence="2" id="KW-0328">Glycosyltransferase</keyword>
<accession>A0AAV5JAW7</accession>
<gene>
    <name evidence="4" type="ORF">SLEP1_g19723</name>
</gene>
<dbReference type="CDD" id="cd03784">
    <property type="entry name" value="GT1_Gtf-like"/>
    <property type="match status" value="1"/>
</dbReference>
<evidence type="ECO:0000313" key="5">
    <source>
        <dbReference type="Proteomes" id="UP001054252"/>
    </source>
</evidence>
<dbReference type="AlphaFoldDB" id="A0AAV5JAW7"/>
<comment type="similarity">
    <text evidence="1">Belongs to the UDP-glycosyltransferase family.</text>
</comment>
<dbReference type="FunFam" id="3.40.50.2000:FF:000060">
    <property type="entry name" value="Glycosyltransferase"/>
    <property type="match status" value="1"/>
</dbReference>
<sequence>MERKRQRFNKVVLVPLPLQGHITPMLQLGTILHSKGFSITVIHTKFNSPDPSKYPEFSFLSIPDNLSDQVISSGNIISLIFEINMNCQAPFLECLVRMTEQQKLYDEIACIIYDELMYFSDTAVARMKLPSITFCTTSAATFNARLDLLQLKEEGYLPFQDAALQDLVPGLHPLRFKDLPLSRFGATEDLFQLMSNLKARKTSSALVINTVDILEKSLLLQVQQQVQGPVFPIGPLHLVAPDSSSSLLEEDGSCITWLDKQNRNSVIYVSLGSLVLVEENEVAEMAWGLANSKQPFLWVIRPGLVINSQRKELLPEGFQETVGENGCIVKWAPQKEVLAHDSVGGFWTHCGWNSTMESLSQGVPMICRPSSGDQRVNARHISHVWRVGLEVNDKLERVEIERAVRRLMGAKEGGEMRQRAINLKEKIELCIGEGGSSYNSSSELEKLIISFTPEC</sequence>
<dbReference type="PANTHER" id="PTHR11926">
    <property type="entry name" value="GLUCOSYL/GLUCURONOSYL TRANSFERASES"/>
    <property type="match status" value="1"/>
</dbReference>
<dbReference type="GO" id="GO:0080043">
    <property type="term" value="F:quercetin 3-O-glucosyltransferase activity"/>
    <property type="evidence" value="ECO:0007669"/>
    <property type="project" value="TreeGrafter"/>
</dbReference>
<proteinExistence type="inferred from homology"/>
<reference evidence="4 5" key="1">
    <citation type="journal article" date="2021" name="Commun. Biol.">
        <title>The genome of Shorea leprosula (Dipterocarpaceae) highlights the ecological relevance of drought in aseasonal tropical rainforests.</title>
        <authorList>
            <person name="Ng K.K.S."/>
            <person name="Kobayashi M.J."/>
            <person name="Fawcett J.A."/>
            <person name="Hatakeyama M."/>
            <person name="Paape T."/>
            <person name="Ng C.H."/>
            <person name="Ang C.C."/>
            <person name="Tnah L.H."/>
            <person name="Lee C.T."/>
            <person name="Nishiyama T."/>
            <person name="Sese J."/>
            <person name="O'Brien M.J."/>
            <person name="Copetti D."/>
            <person name="Mohd Noor M.I."/>
            <person name="Ong R.C."/>
            <person name="Putra M."/>
            <person name="Sireger I.Z."/>
            <person name="Indrioko S."/>
            <person name="Kosugi Y."/>
            <person name="Izuno A."/>
            <person name="Isagi Y."/>
            <person name="Lee S.L."/>
            <person name="Shimizu K.K."/>
        </authorList>
    </citation>
    <scope>NUCLEOTIDE SEQUENCE [LARGE SCALE GENOMIC DNA]</scope>
    <source>
        <strain evidence="4">214</strain>
    </source>
</reference>
<comment type="caution">
    <text evidence="4">The sequence shown here is derived from an EMBL/GenBank/DDBJ whole genome shotgun (WGS) entry which is preliminary data.</text>
</comment>